<protein>
    <submittedName>
        <fullName evidence="2">Uncharacterized protein</fullName>
    </submittedName>
</protein>
<dbReference type="AlphaFoldDB" id="A0A914CD28"/>
<dbReference type="WBParaSite" id="ACRNAN_Path_862.g3328.t1">
    <property type="protein sequence ID" value="ACRNAN_Path_862.g3328.t1"/>
    <property type="gene ID" value="ACRNAN_Path_862.g3328"/>
</dbReference>
<reference evidence="2" key="1">
    <citation type="submission" date="2022-11" db="UniProtKB">
        <authorList>
            <consortium name="WormBaseParasite"/>
        </authorList>
    </citation>
    <scope>IDENTIFICATION</scope>
</reference>
<organism evidence="1 2">
    <name type="scientific">Acrobeloides nanus</name>
    <dbReference type="NCBI Taxonomy" id="290746"/>
    <lineage>
        <taxon>Eukaryota</taxon>
        <taxon>Metazoa</taxon>
        <taxon>Ecdysozoa</taxon>
        <taxon>Nematoda</taxon>
        <taxon>Chromadorea</taxon>
        <taxon>Rhabditida</taxon>
        <taxon>Tylenchina</taxon>
        <taxon>Cephalobomorpha</taxon>
        <taxon>Cephaloboidea</taxon>
        <taxon>Cephalobidae</taxon>
        <taxon>Acrobeloides</taxon>
    </lineage>
</organism>
<dbReference type="Proteomes" id="UP000887540">
    <property type="component" value="Unplaced"/>
</dbReference>
<keyword evidence="1" id="KW-1185">Reference proteome</keyword>
<name>A0A914CD28_9BILA</name>
<evidence type="ECO:0000313" key="2">
    <source>
        <dbReference type="WBParaSite" id="ACRNAN_Path_862.g3328.t1"/>
    </source>
</evidence>
<accession>A0A914CD28</accession>
<evidence type="ECO:0000313" key="1">
    <source>
        <dbReference type="Proteomes" id="UP000887540"/>
    </source>
</evidence>
<sequence length="125" mass="13690">MIPGAIPISSDDTSMTSTVGPACDFEINGPLTIQALNQAAQQMPGVGQITSLNCGVVNFWLTGMNTNLDVQQSITQAFIRYNKNRSRRSQQRANVHDNAYIIVACDGNQGYHDIKYVFRQAGQNP</sequence>
<proteinExistence type="predicted"/>